<evidence type="ECO:0000313" key="2">
    <source>
        <dbReference type="EMBL" id="KAF7697713.1"/>
    </source>
</evidence>
<keyword evidence="3" id="KW-1185">Reference proteome</keyword>
<accession>A0A8T0AXQ8</accession>
<comment type="caution">
    <text evidence="2">The sequence shown here is derived from an EMBL/GenBank/DDBJ whole genome shotgun (WGS) entry which is preliminary data.</text>
</comment>
<protein>
    <submittedName>
        <fullName evidence="2">Uncharacterized protein</fullName>
    </submittedName>
</protein>
<evidence type="ECO:0000313" key="3">
    <source>
        <dbReference type="Proteomes" id="UP000606274"/>
    </source>
</evidence>
<dbReference type="AlphaFoldDB" id="A0A8T0AXQ8"/>
<proteinExistence type="predicted"/>
<organism evidence="2 3">
    <name type="scientific">Silurus meridionalis</name>
    <name type="common">Southern catfish</name>
    <name type="synonym">Silurus soldatovi meridionalis</name>
    <dbReference type="NCBI Taxonomy" id="175797"/>
    <lineage>
        <taxon>Eukaryota</taxon>
        <taxon>Metazoa</taxon>
        <taxon>Chordata</taxon>
        <taxon>Craniata</taxon>
        <taxon>Vertebrata</taxon>
        <taxon>Euteleostomi</taxon>
        <taxon>Actinopterygii</taxon>
        <taxon>Neopterygii</taxon>
        <taxon>Teleostei</taxon>
        <taxon>Ostariophysi</taxon>
        <taxon>Siluriformes</taxon>
        <taxon>Siluridae</taxon>
        <taxon>Silurus</taxon>
    </lineage>
</organism>
<dbReference type="EMBL" id="JABFDY010000014">
    <property type="protein sequence ID" value="KAF7697713.1"/>
    <property type="molecule type" value="Genomic_DNA"/>
</dbReference>
<feature type="region of interest" description="Disordered" evidence="1">
    <location>
        <begin position="32"/>
        <end position="62"/>
    </location>
</feature>
<name>A0A8T0AXQ8_SILME</name>
<dbReference type="Proteomes" id="UP000606274">
    <property type="component" value="Unassembled WGS sequence"/>
</dbReference>
<gene>
    <name evidence="2" type="ORF">HF521_004223</name>
</gene>
<evidence type="ECO:0000256" key="1">
    <source>
        <dbReference type="SAM" id="MobiDB-lite"/>
    </source>
</evidence>
<feature type="compositionally biased region" description="Basic and acidic residues" evidence="1">
    <location>
        <begin position="32"/>
        <end position="56"/>
    </location>
</feature>
<sequence>MKSRVQVTEPSFSSAAVGGAARPNINLVSWQRDRLLRGRSPQEQDRLKDKHSDQTHKSSTLRTRKTPDLLIICQAEPVSELDLVMRNHEIRQFQFGLNLHAAFQHIRYETVSSFSPSLQSRGGV</sequence>
<reference evidence="2" key="1">
    <citation type="submission" date="2020-08" db="EMBL/GenBank/DDBJ databases">
        <title>Chromosome-level assembly of Southern catfish (Silurus meridionalis) provides insights into visual adaptation to the nocturnal and benthic lifestyles.</title>
        <authorList>
            <person name="Zhang Y."/>
            <person name="Wang D."/>
            <person name="Peng Z."/>
        </authorList>
    </citation>
    <scope>NUCLEOTIDE SEQUENCE</scope>
    <source>
        <strain evidence="2">SWU-2019-XX</strain>
        <tissue evidence="2">Muscle</tissue>
    </source>
</reference>